<dbReference type="Proteomes" id="UP000024635">
    <property type="component" value="Unassembled WGS sequence"/>
</dbReference>
<dbReference type="AlphaFoldDB" id="A0A016VSQ5"/>
<protein>
    <recommendedName>
        <fullName evidence="4">SCP domain-containing protein</fullName>
    </recommendedName>
</protein>
<evidence type="ECO:0008006" key="4">
    <source>
        <dbReference type="Google" id="ProtNLM"/>
    </source>
</evidence>
<dbReference type="Gene3D" id="3.40.33.10">
    <property type="entry name" value="CAP"/>
    <property type="match status" value="1"/>
</dbReference>
<organism evidence="2 3">
    <name type="scientific">Ancylostoma ceylanicum</name>
    <dbReference type="NCBI Taxonomy" id="53326"/>
    <lineage>
        <taxon>Eukaryota</taxon>
        <taxon>Metazoa</taxon>
        <taxon>Ecdysozoa</taxon>
        <taxon>Nematoda</taxon>
        <taxon>Chromadorea</taxon>
        <taxon>Rhabditida</taxon>
        <taxon>Rhabditina</taxon>
        <taxon>Rhabditomorpha</taxon>
        <taxon>Strongyloidea</taxon>
        <taxon>Ancylostomatidae</taxon>
        <taxon>Ancylostomatinae</taxon>
        <taxon>Ancylostoma</taxon>
    </lineage>
</organism>
<comment type="caution">
    <text evidence="2">The sequence shown here is derived from an EMBL/GenBank/DDBJ whole genome shotgun (WGS) entry which is preliminary data.</text>
</comment>
<proteinExistence type="predicted"/>
<reference evidence="3" key="1">
    <citation type="journal article" date="2015" name="Nat. Genet.">
        <title>The genome and transcriptome of the zoonotic hookworm Ancylostoma ceylanicum identify infection-specific gene families.</title>
        <authorList>
            <person name="Schwarz E.M."/>
            <person name="Hu Y."/>
            <person name="Antoshechkin I."/>
            <person name="Miller M.M."/>
            <person name="Sternberg P.W."/>
            <person name="Aroian R.V."/>
        </authorList>
    </citation>
    <scope>NUCLEOTIDE SEQUENCE</scope>
    <source>
        <strain evidence="3">HY135</strain>
    </source>
</reference>
<dbReference type="InterPro" id="IPR035940">
    <property type="entry name" value="CAP_sf"/>
</dbReference>
<gene>
    <name evidence="2" type="primary">Acey_s0005.g2411</name>
    <name evidence="2" type="ORF">Y032_0005g2411</name>
</gene>
<name>A0A016VSQ5_9BILA</name>
<dbReference type="EMBL" id="JARK01001341">
    <property type="protein sequence ID" value="EYC30037.1"/>
    <property type="molecule type" value="Genomic_DNA"/>
</dbReference>
<evidence type="ECO:0000313" key="3">
    <source>
        <dbReference type="Proteomes" id="UP000024635"/>
    </source>
</evidence>
<feature type="region of interest" description="Disordered" evidence="1">
    <location>
        <begin position="199"/>
        <end position="244"/>
    </location>
</feature>
<accession>A0A016VSQ5</accession>
<keyword evidence="3" id="KW-1185">Reference proteome</keyword>
<sequence length="244" mass="25793">MDFVCLGSWQARLRACQVNLTECIVTQVQSSLHAFFVVAALTSSLRGKYKHSYADQNGPSQNGTLAIPEYCTFYPQGGTADSTILKTFIAGALQYIDYMELEGVNPGDSTVIYKGNSIDSLLPYFTLMQPTATEIGCAYRQCTETTSGLINTYCILNSKQLTEGDVIYNVGQAGVCSNCPSGTGCDPTSNLCVPLASLPTTQPGATTTPSTSTTTPTTTTTTPPPAATTTPPTSSEASFPTGPW</sequence>
<evidence type="ECO:0000313" key="2">
    <source>
        <dbReference type="EMBL" id="EYC30037.1"/>
    </source>
</evidence>
<evidence type="ECO:0000256" key="1">
    <source>
        <dbReference type="SAM" id="MobiDB-lite"/>
    </source>
</evidence>